<keyword evidence="3 5" id="KW-1133">Transmembrane helix</keyword>
<accession>A0A8A4ZF74</accession>
<evidence type="ECO:0000259" key="6">
    <source>
        <dbReference type="Pfam" id="PF04932"/>
    </source>
</evidence>
<feature type="transmembrane region" description="Helical" evidence="5">
    <location>
        <begin position="389"/>
        <end position="407"/>
    </location>
</feature>
<feature type="transmembrane region" description="Helical" evidence="5">
    <location>
        <begin position="205"/>
        <end position="222"/>
    </location>
</feature>
<keyword evidence="4 5" id="KW-0472">Membrane</keyword>
<organism evidence="7 8">
    <name type="scientific">Pengzhenrongella sicca</name>
    <dbReference type="NCBI Taxonomy" id="2819238"/>
    <lineage>
        <taxon>Bacteria</taxon>
        <taxon>Bacillati</taxon>
        <taxon>Actinomycetota</taxon>
        <taxon>Actinomycetes</taxon>
        <taxon>Micrococcales</taxon>
        <taxon>Pengzhenrongella</taxon>
    </lineage>
</organism>
<feature type="transmembrane region" description="Helical" evidence="5">
    <location>
        <begin position="251"/>
        <end position="273"/>
    </location>
</feature>
<dbReference type="Pfam" id="PF04932">
    <property type="entry name" value="Wzy_C"/>
    <property type="match status" value="1"/>
</dbReference>
<evidence type="ECO:0000256" key="1">
    <source>
        <dbReference type="ARBA" id="ARBA00004141"/>
    </source>
</evidence>
<feature type="transmembrane region" description="Helical" evidence="5">
    <location>
        <begin position="333"/>
        <end position="354"/>
    </location>
</feature>
<feature type="domain" description="O-antigen ligase-related" evidence="6">
    <location>
        <begin position="212"/>
        <end position="338"/>
    </location>
</feature>
<evidence type="ECO:0000256" key="4">
    <source>
        <dbReference type="ARBA" id="ARBA00023136"/>
    </source>
</evidence>
<dbReference type="KEGG" id="psic:J4E96_00925"/>
<feature type="transmembrane region" description="Helical" evidence="5">
    <location>
        <begin position="228"/>
        <end position="244"/>
    </location>
</feature>
<dbReference type="PANTHER" id="PTHR37422">
    <property type="entry name" value="TEICHURONIC ACID BIOSYNTHESIS PROTEIN TUAE"/>
    <property type="match status" value="1"/>
</dbReference>
<dbReference type="InterPro" id="IPR007016">
    <property type="entry name" value="O-antigen_ligase-rel_domated"/>
</dbReference>
<feature type="transmembrane region" description="Helical" evidence="5">
    <location>
        <begin position="29"/>
        <end position="47"/>
    </location>
</feature>
<dbReference type="RefSeq" id="WP_227423951.1">
    <property type="nucleotide sequence ID" value="NZ_CP071868.1"/>
</dbReference>
<name>A0A8A4ZF74_9MICO</name>
<feature type="transmembrane region" description="Helical" evidence="5">
    <location>
        <begin position="180"/>
        <end position="198"/>
    </location>
</feature>
<feature type="transmembrane region" description="Helical" evidence="5">
    <location>
        <begin position="59"/>
        <end position="80"/>
    </location>
</feature>
<feature type="transmembrane region" description="Helical" evidence="5">
    <location>
        <begin position="92"/>
        <end position="110"/>
    </location>
</feature>
<evidence type="ECO:0000313" key="7">
    <source>
        <dbReference type="EMBL" id="QTE29659.1"/>
    </source>
</evidence>
<feature type="transmembrane region" description="Helical" evidence="5">
    <location>
        <begin position="366"/>
        <end position="383"/>
    </location>
</feature>
<evidence type="ECO:0000313" key="8">
    <source>
        <dbReference type="Proteomes" id="UP000663937"/>
    </source>
</evidence>
<keyword evidence="7" id="KW-0436">Ligase</keyword>
<dbReference type="InterPro" id="IPR051533">
    <property type="entry name" value="WaaL-like"/>
</dbReference>
<keyword evidence="8" id="KW-1185">Reference proteome</keyword>
<sequence length="428" mass="44552">MAVLWCAYALFLILPGELALVGPLRSNGTPLRLLGLLAFFLVLAAFLRVDERRWPRPVAAIAVAYLAFIVFAWATAHLHTMTGPESAEINRSVLIVVSGTGLALLAASIVDDLRLAHVLVGLLAVGAVVCVSVGALQYFGVINAWSEVIRLPFTTTVVPPMGVVDRLGMNRVSGSTSSPLEYSVVLAIVLPLMIHLAVHARSKAARLGAAAGAVVVLLGIPLGFSRSGLLTVVVTTCVMLVFLRPAHRWTVLVIGAAIAVGGVVLAPEIVGILSDLVLNSSSDNSIQGRLNDYSSVIAQFEESPWLGNGPLFERTTVSVLDNQWLGTLVRDGLVGMLGMVVLLGGGAALAAHSASRLPRGSAERSLNGALCAGLLGLGVAAGTFDIFSFQQATFIAFLLLGLVGIGVPRRRDGAPDAAAPAEQASRAA</sequence>
<dbReference type="AlphaFoldDB" id="A0A8A4ZF74"/>
<dbReference type="PANTHER" id="PTHR37422:SF13">
    <property type="entry name" value="LIPOPOLYSACCHARIDE BIOSYNTHESIS PROTEIN PA4999-RELATED"/>
    <property type="match status" value="1"/>
</dbReference>
<reference evidence="7" key="1">
    <citation type="submission" date="2021-03" db="EMBL/GenBank/DDBJ databases">
        <title>Pengzhenrongella sicca gen. nov., sp. nov., a new member of suborder Micrococcineae isolated from High-Arctic tundra soil.</title>
        <authorList>
            <person name="Peng F."/>
        </authorList>
    </citation>
    <scope>NUCLEOTIDE SEQUENCE</scope>
    <source>
        <strain evidence="7">LRZ-2</strain>
    </source>
</reference>
<dbReference type="Proteomes" id="UP000663937">
    <property type="component" value="Chromosome"/>
</dbReference>
<dbReference type="GO" id="GO:0016020">
    <property type="term" value="C:membrane"/>
    <property type="evidence" value="ECO:0007669"/>
    <property type="project" value="UniProtKB-SubCell"/>
</dbReference>
<comment type="subcellular location">
    <subcellularLocation>
        <location evidence="1">Membrane</location>
        <topology evidence="1">Multi-pass membrane protein</topology>
    </subcellularLocation>
</comment>
<protein>
    <submittedName>
        <fullName evidence="7">O-antigen ligase family protein</fullName>
    </submittedName>
</protein>
<evidence type="ECO:0000256" key="3">
    <source>
        <dbReference type="ARBA" id="ARBA00022989"/>
    </source>
</evidence>
<evidence type="ECO:0000256" key="5">
    <source>
        <dbReference type="SAM" id="Phobius"/>
    </source>
</evidence>
<gene>
    <name evidence="7" type="ORF">J4E96_00925</name>
</gene>
<proteinExistence type="predicted"/>
<feature type="transmembrane region" description="Helical" evidence="5">
    <location>
        <begin position="117"/>
        <end position="139"/>
    </location>
</feature>
<keyword evidence="2 5" id="KW-0812">Transmembrane</keyword>
<dbReference type="EMBL" id="CP071868">
    <property type="protein sequence ID" value="QTE29659.1"/>
    <property type="molecule type" value="Genomic_DNA"/>
</dbReference>
<evidence type="ECO:0000256" key="2">
    <source>
        <dbReference type="ARBA" id="ARBA00022692"/>
    </source>
</evidence>
<dbReference type="GO" id="GO:0016874">
    <property type="term" value="F:ligase activity"/>
    <property type="evidence" value="ECO:0007669"/>
    <property type="project" value="UniProtKB-KW"/>
</dbReference>